<evidence type="ECO:0000313" key="13">
    <source>
        <dbReference type="EMBL" id="PXX06184.1"/>
    </source>
</evidence>
<evidence type="ECO:0000256" key="1">
    <source>
        <dbReference type="ARBA" id="ARBA00004571"/>
    </source>
</evidence>
<dbReference type="PRINTS" id="PR00184">
    <property type="entry name" value="NEISSPPORIN"/>
</dbReference>
<dbReference type="InterPro" id="IPR050298">
    <property type="entry name" value="Gram-neg_bact_OMP"/>
</dbReference>
<dbReference type="RefSeq" id="WP_110329613.1">
    <property type="nucleotide sequence ID" value="NZ_QJJV01000036.1"/>
</dbReference>
<keyword evidence="10" id="KW-0998">Cell outer membrane</keyword>
<dbReference type="Gene3D" id="2.40.160.10">
    <property type="entry name" value="Porin"/>
    <property type="match status" value="1"/>
</dbReference>
<keyword evidence="5" id="KW-0812">Transmembrane</keyword>
<keyword evidence="7" id="KW-0406">Ion transport</keyword>
<keyword evidence="8" id="KW-0626">Porin</keyword>
<comment type="subunit">
    <text evidence="2">Homotrimer.</text>
</comment>
<evidence type="ECO:0000313" key="14">
    <source>
        <dbReference type="Proteomes" id="UP000247515"/>
    </source>
</evidence>
<dbReference type="InterPro" id="IPR023614">
    <property type="entry name" value="Porin_dom_sf"/>
</dbReference>
<evidence type="ECO:0000259" key="12">
    <source>
        <dbReference type="Pfam" id="PF13609"/>
    </source>
</evidence>
<dbReference type="CDD" id="cd00342">
    <property type="entry name" value="gram_neg_porins"/>
    <property type="match status" value="1"/>
</dbReference>
<feature type="domain" description="Porin" evidence="12">
    <location>
        <begin position="10"/>
        <end position="307"/>
    </location>
</feature>
<organism evidence="13 14">
    <name type="scientific">Paraburkholderia tropica</name>
    <dbReference type="NCBI Taxonomy" id="92647"/>
    <lineage>
        <taxon>Bacteria</taxon>
        <taxon>Pseudomonadati</taxon>
        <taxon>Pseudomonadota</taxon>
        <taxon>Betaproteobacteria</taxon>
        <taxon>Burkholderiales</taxon>
        <taxon>Burkholderiaceae</taxon>
        <taxon>Paraburkholderia</taxon>
    </lineage>
</organism>
<keyword evidence="4" id="KW-1134">Transmembrane beta strand</keyword>
<feature type="chain" id="PRO_5045658577" evidence="11">
    <location>
        <begin position="25"/>
        <end position="341"/>
    </location>
</feature>
<evidence type="ECO:0000256" key="5">
    <source>
        <dbReference type="ARBA" id="ARBA00022692"/>
    </source>
</evidence>
<keyword evidence="6 11" id="KW-0732">Signal</keyword>
<dbReference type="PANTHER" id="PTHR34501">
    <property type="entry name" value="PROTEIN YDDL-RELATED"/>
    <property type="match status" value="1"/>
</dbReference>
<dbReference type="InterPro" id="IPR033900">
    <property type="entry name" value="Gram_neg_porin_domain"/>
</dbReference>
<dbReference type="PANTHER" id="PTHR34501:SF9">
    <property type="entry name" value="MAJOR OUTER MEMBRANE PROTEIN P.IA"/>
    <property type="match status" value="1"/>
</dbReference>
<sequence length="341" mass="36267">MKRLTPRYAALVALPLLAASNAHAQSSVTVYGLVDTFVQYVDTGKGYTAAMKSSGQYGSRIGFRGSEDIGGGNKIDFDLENGFNSNDGTFSTAGSLFNRQAWVGASGNWGSVRAGRQNSLLFLNEGRLDAFGGATQASGIDNLSVYTYRTSNTVGYFSPKFAGFQASGYIGLGDAGGFRSGGSNYQFALTYDNQAISAVYAMQGVRNANATSTERSTFAGGSYDFGAIRLYAGYAGASWDDMHINIRSVEFSGRWTISPFAWVALGYTFLQDRISSNDAAQYSALFDYALSKRTSFYAAVSWLDNRGTAQYRLAGAANAGLALAYPGAPARGVQVGVVQAF</sequence>
<keyword evidence="14" id="KW-1185">Reference proteome</keyword>
<dbReference type="InterPro" id="IPR001702">
    <property type="entry name" value="Porin_Gram-ve"/>
</dbReference>
<proteinExistence type="predicted"/>
<dbReference type="InterPro" id="IPR002299">
    <property type="entry name" value="Porin_Neis"/>
</dbReference>
<dbReference type="Proteomes" id="UP000247515">
    <property type="component" value="Unassembled WGS sequence"/>
</dbReference>
<evidence type="ECO:0000256" key="9">
    <source>
        <dbReference type="ARBA" id="ARBA00023136"/>
    </source>
</evidence>
<evidence type="ECO:0000256" key="10">
    <source>
        <dbReference type="ARBA" id="ARBA00023237"/>
    </source>
</evidence>
<evidence type="ECO:0000256" key="11">
    <source>
        <dbReference type="SAM" id="SignalP"/>
    </source>
</evidence>
<comment type="caution">
    <text evidence="13">The sequence shown here is derived from an EMBL/GenBank/DDBJ whole genome shotgun (WGS) entry which is preliminary data.</text>
</comment>
<dbReference type="PRINTS" id="PR00182">
    <property type="entry name" value="ECOLNEIPORIN"/>
</dbReference>
<keyword evidence="3" id="KW-0813">Transport</keyword>
<dbReference type="EMBL" id="QJJV01000036">
    <property type="protein sequence ID" value="PXX06184.1"/>
    <property type="molecule type" value="Genomic_DNA"/>
</dbReference>
<evidence type="ECO:0000256" key="6">
    <source>
        <dbReference type="ARBA" id="ARBA00022729"/>
    </source>
</evidence>
<dbReference type="Pfam" id="PF13609">
    <property type="entry name" value="Porin_4"/>
    <property type="match status" value="1"/>
</dbReference>
<name>A0ABX5MIB7_9BURK</name>
<evidence type="ECO:0000256" key="8">
    <source>
        <dbReference type="ARBA" id="ARBA00023114"/>
    </source>
</evidence>
<reference evidence="13 14" key="1">
    <citation type="submission" date="2018-05" db="EMBL/GenBank/DDBJ databases">
        <title>Genomic Encyclopedia of Type Strains, Phase IV (KMG-V): Genome sequencing to study the core and pangenomes of soil and plant-associated prokaryotes.</title>
        <authorList>
            <person name="Whitman W."/>
        </authorList>
    </citation>
    <scope>NUCLEOTIDE SEQUENCE [LARGE SCALE GENOMIC DNA]</scope>
    <source>
        <strain evidence="13 14">SIr-6563</strain>
    </source>
</reference>
<evidence type="ECO:0000256" key="7">
    <source>
        <dbReference type="ARBA" id="ARBA00023065"/>
    </source>
</evidence>
<keyword evidence="9" id="KW-0472">Membrane</keyword>
<evidence type="ECO:0000256" key="3">
    <source>
        <dbReference type="ARBA" id="ARBA00022448"/>
    </source>
</evidence>
<accession>A0ABX5MIB7</accession>
<evidence type="ECO:0000256" key="2">
    <source>
        <dbReference type="ARBA" id="ARBA00011233"/>
    </source>
</evidence>
<dbReference type="SUPFAM" id="SSF56935">
    <property type="entry name" value="Porins"/>
    <property type="match status" value="1"/>
</dbReference>
<feature type="signal peptide" evidence="11">
    <location>
        <begin position="1"/>
        <end position="24"/>
    </location>
</feature>
<protein>
    <submittedName>
        <fullName evidence="13">Porin</fullName>
    </submittedName>
</protein>
<gene>
    <name evidence="13" type="ORF">C7400_13616</name>
</gene>
<evidence type="ECO:0000256" key="4">
    <source>
        <dbReference type="ARBA" id="ARBA00022452"/>
    </source>
</evidence>
<comment type="subcellular location">
    <subcellularLocation>
        <location evidence="1">Cell outer membrane</location>
        <topology evidence="1">Multi-pass membrane protein</topology>
    </subcellularLocation>
</comment>